<dbReference type="KEGG" id="aph:APH_0853"/>
<sequence length="97" mass="10841">MLIDDHAADFFCKIICTFKVAKRFSSVAEYVLLQINTNLYPGARSSRKGMALSEINRMSTQFYAVQPTSRDCGIKKCQHSSSFVFYDLARMSGPGAT</sequence>
<reference evidence="1 2" key="1">
    <citation type="journal article" date="2006" name="PLoS Genet.">
        <title>Comparative genomics of emerging human ehrlichiosis agents.</title>
        <authorList>
            <person name="Dunning Hotopp J.C."/>
            <person name="Lin M."/>
            <person name="Madupu R."/>
            <person name="Crabtree J."/>
            <person name="Angiuoli S.V."/>
            <person name="Eisen J.A."/>
            <person name="Seshadri R."/>
            <person name="Ren Q."/>
            <person name="Wu M."/>
            <person name="Utterback T.R."/>
            <person name="Smith S."/>
            <person name="Lewis M."/>
            <person name="Khouri H."/>
            <person name="Zhang C."/>
            <person name="Niu H."/>
            <person name="Lin Q."/>
            <person name="Ohashi N."/>
            <person name="Zhi N."/>
            <person name="Nelson W."/>
            <person name="Brinkac L.M."/>
            <person name="Dodson R.J."/>
            <person name="Rosovitz M.J."/>
            <person name="Sundaram J."/>
            <person name="Daugherty S.C."/>
            <person name="Davidsen T."/>
            <person name="Durkin A.S."/>
            <person name="Gwinn M."/>
            <person name="Haft D.H."/>
            <person name="Selengut J.D."/>
            <person name="Sullivan S.A."/>
            <person name="Zafar N."/>
            <person name="Zhou L."/>
            <person name="Benahmed F."/>
            <person name="Forberger H."/>
            <person name="Halpin R."/>
            <person name="Mulligan S."/>
            <person name="Robinson J."/>
            <person name="White O."/>
            <person name="Rikihisa Y."/>
            <person name="Tettelin H."/>
        </authorList>
    </citation>
    <scope>NUCLEOTIDE SEQUENCE [LARGE SCALE GENOMIC DNA]</scope>
    <source>
        <strain evidence="1 2">HZ</strain>
    </source>
</reference>
<dbReference type="EnsemblBacteria" id="ABD43998">
    <property type="protein sequence ID" value="ABD43998"/>
    <property type="gene ID" value="APH_0853"/>
</dbReference>
<dbReference type="AlphaFoldDB" id="Q2GJM1"/>
<dbReference type="EMBL" id="CP000235">
    <property type="protein sequence ID" value="ABD43998.1"/>
    <property type="molecule type" value="Genomic_DNA"/>
</dbReference>
<name>Q2GJM1_ANAPZ</name>
<dbReference type="Proteomes" id="UP000001943">
    <property type="component" value="Chromosome"/>
</dbReference>
<accession>Q2GJM1</accession>
<evidence type="ECO:0000313" key="2">
    <source>
        <dbReference type="Proteomes" id="UP000001943"/>
    </source>
</evidence>
<organism evidence="1 2">
    <name type="scientific">Anaplasma phagocytophilum (strain HZ)</name>
    <dbReference type="NCBI Taxonomy" id="212042"/>
    <lineage>
        <taxon>Bacteria</taxon>
        <taxon>Pseudomonadati</taxon>
        <taxon>Pseudomonadota</taxon>
        <taxon>Alphaproteobacteria</taxon>
        <taxon>Rickettsiales</taxon>
        <taxon>Anaplasmataceae</taxon>
        <taxon>Anaplasma</taxon>
        <taxon>phagocytophilum group</taxon>
    </lineage>
</organism>
<proteinExistence type="predicted"/>
<evidence type="ECO:0000313" key="1">
    <source>
        <dbReference type="EMBL" id="ABD43998.1"/>
    </source>
</evidence>
<dbReference type="HOGENOM" id="CLU_2340701_0_0_5"/>
<keyword evidence="2" id="KW-1185">Reference proteome</keyword>
<protein>
    <submittedName>
        <fullName evidence="1">Uncharacterized protein</fullName>
    </submittedName>
</protein>
<gene>
    <name evidence="1" type="ordered locus">APH_0853</name>
</gene>
<dbReference type="PaxDb" id="212042-APH_0853"/>